<accession>A0A4Q6Y5H5</accession>
<dbReference type="Proteomes" id="UP000292085">
    <property type="component" value="Unassembled WGS sequence"/>
</dbReference>
<organism evidence="3 4">
    <name type="scientific">Sphingomonas populi</name>
    <dbReference type="NCBI Taxonomy" id="2484750"/>
    <lineage>
        <taxon>Bacteria</taxon>
        <taxon>Pseudomonadati</taxon>
        <taxon>Pseudomonadota</taxon>
        <taxon>Alphaproteobacteria</taxon>
        <taxon>Sphingomonadales</taxon>
        <taxon>Sphingomonadaceae</taxon>
        <taxon>Sphingomonas</taxon>
    </lineage>
</organism>
<evidence type="ECO:0000256" key="1">
    <source>
        <dbReference type="ARBA" id="ARBA00006484"/>
    </source>
</evidence>
<name>A0A4Q6Y5H5_9SPHN</name>
<dbReference type="EMBL" id="SGIS01000012">
    <property type="protein sequence ID" value="RZF64699.1"/>
    <property type="molecule type" value="Genomic_DNA"/>
</dbReference>
<dbReference type="PRINTS" id="PR00081">
    <property type="entry name" value="GDHRDH"/>
</dbReference>
<sequence>MSRFSDRVALVTGAASGIGLATAKRFATEGATVLLADRDVEKLGAALADLGGAPHDAIPLDVTDEPGWIALADRIGQRFGKLDILVNNAGFGKFATIAETSLDQWRAILAVNLDSVFLGTKHMLPLLAASGHGAIVNMSSIRGIVAGSGTGSYCAAKGGVRMFTKVTALECAEARNGVRANSIHPGHIATPLSAPAYADPDIAKKLLADVPLGRIGEADEIADAVLFLASDESRYMTGAELVVDGGTTAQ</sequence>
<evidence type="ECO:0000313" key="3">
    <source>
        <dbReference type="EMBL" id="RZF64699.1"/>
    </source>
</evidence>
<proteinExistence type="inferred from homology"/>
<gene>
    <name evidence="3" type="ORF">EWE75_09910</name>
</gene>
<dbReference type="Gene3D" id="3.40.50.720">
    <property type="entry name" value="NAD(P)-binding Rossmann-like Domain"/>
    <property type="match status" value="1"/>
</dbReference>
<dbReference type="RefSeq" id="WP_130156946.1">
    <property type="nucleotide sequence ID" value="NZ_SGIS01000012.1"/>
</dbReference>
<dbReference type="InterPro" id="IPR036291">
    <property type="entry name" value="NAD(P)-bd_dom_sf"/>
</dbReference>
<reference evidence="3 4" key="1">
    <citation type="submission" date="2019-02" db="EMBL/GenBank/DDBJ databases">
        <authorList>
            <person name="Li Y."/>
        </authorList>
    </citation>
    <scope>NUCLEOTIDE SEQUENCE [LARGE SCALE GENOMIC DNA]</scope>
    <source>
        <strain evidence="3 4">3-7</strain>
    </source>
</reference>
<evidence type="ECO:0000313" key="4">
    <source>
        <dbReference type="Proteomes" id="UP000292085"/>
    </source>
</evidence>
<comment type="similarity">
    <text evidence="1">Belongs to the short-chain dehydrogenases/reductases (SDR) family.</text>
</comment>
<dbReference type="OrthoDB" id="5457012at2"/>
<dbReference type="GO" id="GO:0032787">
    <property type="term" value="P:monocarboxylic acid metabolic process"/>
    <property type="evidence" value="ECO:0007669"/>
    <property type="project" value="UniProtKB-ARBA"/>
</dbReference>
<keyword evidence="4" id="KW-1185">Reference proteome</keyword>
<dbReference type="Pfam" id="PF13561">
    <property type="entry name" value="adh_short_C2"/>
    <property type="match status" value="1"/>
</dbReference>
<evidence type="ECO:0000259" key="2">
    <source>
        <dbReference type="SMART" id="SM00822"/>
    </source>
</evidence>
<dbReference type="PANTHER" id="PTHR42879">
    <property type="entry name" value="3-OXOACYL-(ACYL-CARRIER-PROTEIN) REDUCTASE"/>
    <property type="match status" value="1"/>
</dbReference>
<dbReference type="PANTHER" id="PTHR42879:SF2">
    <property type="entry name" value="3-OXOACYL-[ACYL-CARRIER-PROTEIN] REDUCTASE FABG"/>
    <property type="match status" value="1"/>
</dbReference>
<dbReference type="FunFam" id="3.40.50.720:FF:000084">
    <property type="entry name" value="Short-chain dehydrogenase reductase"/>
    <property type="match status" value="1"/>
</dbReference>
<dbReference type="SUPFAM" id="SSF51735">
    <property type="entry name" value="NAD(P)-binding Rossmann-fold domains"/>
    <property type="match status" value="1"/>
</dbReference>
<dbReference type="AlphaFoldDB" id="A0A4Q6Y5H5"/>
<protein>
    <submittedName>
        <fullName evidence="3">SDR family oxidoreductase</fullName>
    </submittedName>
</protein>
<dbReference type="NCBIfam" id="NF005559">
    <property type="entry name" value="PRK07231.1"/>
    <property type="match status" value="1"/>
</dbReference>
<dbReference type="InterPro" id="IPR020904">
    <property type="entry name" value="Sc_DH/Rdtase_CS"/>
</dbReference>
<dbReference type="InterPro" id="IPR002347">
    <property type="entry name" value="SDR_fam"/>
</dbReference>
<dbReference type="InterPro" id="IPR057326">
    <property type="entry name" value="KR_dom"/>
</dbReference>
<comment type="caution">
    <text evidence="3">The sequence shown here is derived from an EMBL/GenBank/DDBJ whole genome shotgun (WGS) entry which is preliminary data.</text>
</comment>
<dbReference type="PRINTS" id="PR00080">
    <property type="entry name" value="SDRFAMILY"/>
</dbReference>
<dbReference type="PROSITE" id="PS00061">
    <property type="entry name" value="ADH_SHORT"/>
    <property type="match status" value="1"/>
</dbReference>
<dbReference type="InterPro" id="IPR050259">
    <property type="entry name" value="SDR"/>
</dbReference>
<dbReference type="SMART" id="SM00822">
    <property type="entry name" value="PKS_KR"/>
    <property type="match status" value="1"/>
</dbReference>
<feature type="domain" description="Ketoreductase" evidence="2">
    <location>
        <begin position="7"/>
        <end position="188"/>
    </location>
</feature>